<name>G0L7D9_ZOBGA</name>
<dbReference type="OrthoDB" id="9799428at2"/>
<proteinExistence type="predicted"/>
<dbReference type="SUPFAM" id="SSF54593">
    <property type="entry name" value="Glyoxalase/Bleomycin resistance protein/Dihydroxybiphenyl dioxygenase"/>
    <property type="match status" value="1"/>
</dbReference>
<dbReference type="PROSITE" id="PS51819">
    <property type="entry name" value="VOC"/>
    <property type="match status" value="1"/>
</dbReference>
<dbReference type="InterPro" id="IPR029068">
    <property type="entry name" value="Glyas_Bleomycin-R_OHBP_Dase"/>
</dbReference>
<accession>G0L7D9</accession>
<organism evidence="3 4">
    <name type="scientific">Zobellia galactanivorans (strain DSM 12802 / CCUG 47099 / CIP 106680 / NCIMB 13871 / Dsij)</name>
    <dbReference type="NCBI Taxonomy" id="63186"/>
    <lineage>
        <taxon>Bacteria</taxon>
        <taxon>Pseudomonadati</taxon>
        <taxon>Bacteroidota</taxon>
        <taxon>Flavobacteriia</taxon>
        <taxon>Flavobacteriales</taxon>
        <taxon>Flavobacteriaceae</taxon>
        <taxon>Zobellia</taxon>
    </lineage>
</organism>
<dbReference type="Gene3D" id="3.10.180.10">
    <property type="entry name" value="2,3-Dihydroxybiphenyl 1,2-Dioxygenase, domain 1"/>
    <property type="match status" value="1"/>
</dbReference>
<keyword evidence="4" id="KW-1185">Reference proteome</keyword>
<dbReference type="EMBL" id="FP476056">
    <property type="protein sequence ID" value="CAZ97345.1"/>
    <property type="molecule type" value="Genomic_DNA"/>
</dbReference>
<dbReference type="Proteomes" id="UP000008898">
    <property type="component" value="Chromosome"/>
</dbReference>
<dbReference type="PANTHER" id="PTHR33993:SF5">
    <property type="entry name" value="GLYOXALASE"/>
    <property type="match status" value="1"/>
</dbReference>
<feature type="domain" description="VOC" evidence="2">
    <location>
        <begin position="23"/>
        <end position="141"/>
    </location>
</feature>
<dbReference type="PATRIC" id="fig|63186.3.peg.3131"/>
<feature type="compositionally biased region" description="Basic and acidic residues" evidence="1">
    <location>
        <begin position="1"/>
        <end position="13"/>
    </location>
</feature>
<evidence type="ECO:0000313" key="4">
    <source>
        <dbReference type="Proteomes" id="UP000008898"/>
    </source>
</evidence>
<dbReference type="KEGG" id="zga:ZOBELLIA_3207"/>
<dbReference type="InterPro" id="IPR052164">
    <property type="entry name" value="Anthracycline_SecMetBiosynth"/>
</dbReference>
<dbReference type="STRING" id="63186.ZOBELLIA_3207"/>
<protein>
    <submittedName>
        <fullName evidence="3">Glyoxalase family protein</fullName>
    </submittedName>
</protein>
<evidence type="ECO:0000259" key="2">
    <source>
        <dbReference type="PROSITE" id="PS51819"/>
    </source>
</evidence>
<dbReference type="PANTHER" id="PTHR33993">
    <property type="entry name" value="GLYOXALASE-RELATED"/>
    <property type="match status" value="1"/>
</dbReference>
<dbReference type="RefSeq" id="WP_013994539.1">
    <property type="nucleotide sequence ID" value="NC_015844.1"/>
</dbReference>
<evidence type="ECO:0000313" key="3">
    <source>
        <dbReference type="EMBL" id="CAZ97345.1"/>
    </source>
</evidence>
<dbReference type="AlphaFoldDB" id="G0L7D9"/>
<dbReference type="HOGENOM" id="CLU_127639_0_0_10"/>
<dbReference type="InterPro" id="IPR037523">
    <property type="entry name" value="VOC_core"/>
</dbReference>
<reference evidence="4" key="1">
    <citation type="submission" date="2009-07" db="EMBL/GenBank/DDBJ databases">
        <title>Complete genome sequence of Zobellia galactanivorans Dsij.</title>
        <authorList>
            <consortium name="Genoscope - CEA"/>
        </authorList>
    </citation>
    <scope>NUCLEOTIDE SEQUENCE [LARGE SCALE GENOMIC DNA]</scope>
    <source>
        <strain evidence="4">DSM 12802 / CCUG 47099 / CIP 106680 / NCIMB 13871 / Dsij</strain>
    </source>
</reference>
<evidence type="ECO:0000256" key="1">
    <source>
        <dbReference type="SAM" id="MobiDB-lite"/>
    </source>
</evidence>
<sequence length="143" mass="16390">MTDKKDQTEKPASKVDNTPKVTGVGGIFFYSDNPKETQKWYAENLGIETNNWGSSSFDSRDVDNPDIVNSLQWKAFKKGDEYFSPSKKEFMINYQVQNIEGLVKKLEKNGVTILDSIEAFDYGKFVHILDKEGNKIELWEPIL</sequence>
<feature type="region of interest" description="Disordered" evidence="1">
    <location>
        <begin position="1"/>
        <end position="23"/>
    </location>
</feature>
<gene>
    <name evidence="3" type="ordered locus">zobellia_3207</name>
</gene>
<reference evidence="3 4" key="2">
    <citation type="journal article" date="2012" name="Environ. Microbiol.">
        <title>Characterization of the first alginolytic operons in a marine bacterium: from their emergence in marine Flavobacteriia to their independent transfers to marine Proteobacteria and human gut Bacteroides.</title>
        <authorList>
            <person name="Thomas F."/>
            <person name="Barbeyron T."/>
            <person name="Tonon T."/>
            <person name="Genicot S."/>
            <person name="Czjzek M."/>
            <person name="Michel G."/>
        </authorList>
    </citation>
    <scope>NUCLEOTIDE SEQUENCE [LARGE SCALE GENOMIC DNA]</scope>
    <source>
        <strain evidence="4">DSM 12802 / CCUG 47099 / CIP 106680 / NCIMB 13871 / Dsij</strain>
    </source>
</reference>